<evidence type="ECO:0000256" key="1">
    <source>
        <dbReference type="ARBA" id="ARBA00022553"/>
    </source>
</evidence>
<evidence type="ECO:0000313" key="9">
    <source>
        <dbReference type="Proteomes" id="UP000184275"/>
    </source>
</evidence>
<dbReference type="RefSeq" id="WP_073306301.1">
    <property type="nucleotide sequence ID" value="NZ_FRAW01000056.1"/>
</dbReference>
<feature type="domain" description="OmpR/PhoB-type" evidence="7">
    <location>
        <begin position="132"/>
        <end position="228"/>
    </location>
</feature>
<dbReference type="GO" id="GO:0000156">
    <property type="term" value="F:phosphorelay response regulator activity"/>
    <property type="evidence" value="ECO:0007669"/>
    <property type="project" value="TreeGrafter"/>
</dbReference>
<organism evidence="8 9">
    <name type="scientific">Fibrobacter intestinalis</name>
    <dbReference type="NCBI Taxonomy" id="28122"/>
    <lineage>
        <taxon>Bacteria</taxon>
        <taxon>Pseudomonadati</taxon>
        <taxon>Fibrobacterota</taxon>
        <taxon>Fibrobacteria</taxon>
        <taxon>Fibrobacterales</taxon>
        <taxon>Fibrobacteraceae</taxon>
        <taxon>Fibrobacter</taxon>
    </lineage>
</organism>
<dbReference type="Pfam" id="PF00072">
    <property type="entry name" value="Response_reg"/>
    <property type="match status" value="1"/>
</dbReference>
<accession>A0A1M6ZBC4</accession>
<dbReference type="SMART" id="SM00448">
    <property type="entry name" value="REC"/>
    <property type="match status" value="1"/>
</dbReference>
<dbReference type="EMBL" id="FRAW01000056">
    <property type="protein sequence ID" value="SHL27689.1"/>
    <property type="molecule type" value="Genomic_DNA"/>
</dbReference>
<feature type="modified residue" description="4-aspartylphosphate" evidence="4">
    <location>
        <position position="50"/>
    </location>
</feature>
<keyword evidence="1 4" id="KW-0597">Phosphoprotein</keyword>
<evidence type="ECO:0000313" key="8">
    <source>
        <dbReference type="EMBL" id="SHL27689.1"/>
    </source>
</evidence>
<dbReference type="SUPFAM" id="SSF46894">
    <property type="entry name" value="C-terminal effector domain of the bipartite response regulators"/>
    <property type="match status" value="1"/>
</dbReference>
<evidence type="ECO:0000259" key="7">
    <source>
        <dbReference type="PROSITE" id="PS51755"/>
    </source>
</evidence>
<reference evidence="9" key="1">
    <citation type="submission" date="2016-11" db="EMBL/GenBank/DDBJ databases">
        <authorList>
            <person name="Varghese N."/>
            <person name="Submissions S."/>
        </authorList>
    </citation>
    <scope>NUCLEOTIDE SEQUENCE [LARGE SCALE GENOMIC DNA]</scope>
    <source>
        <strain evidence="9">UWOS</strain>
    </source>
</reference>
<dbReference type="GO" id="GO:0032993">
    <property type="term" value="C:protein-DNA complex"/>
    <property type="evidence" value="ECO:0007669"/>
    <property type="project" value="TreeGrafter"/>
</dbReference>
<dbReference type="InterPro" id="IPR011006">
    <property type="entry name" value="CheY-like_superfamily"/>
</dbReference>
<name>A0A1M6ZBC4_9BACT</name>
<dbReference type="InterPro" id="IPR039420">
    <property type="entry name" value="WalR-like"/>
</dbReference>
<dbReference type="CDD" id="cd00383">
    <property type="entry name" value="trans_reg_C"/>
    <property type="match status" value="1"/>
</dbReference>
<keyword evidence="3 5" id="KW-0238">DNA-binding</keyword>
<evidence type="ECO:0000256" key="2">
    <source>
        <dbReference type="ARBA" id="ARBA00023012"/>
    </source>
</evidence>
<dbReference type="SMART" id="SM00862">
    <property type="entry name" value="Trans_reg_C"/>
    <property type="match status" value="1"/>
</dbReference>
<dbReference type="Gene3D" id="1.10.10.10">
    <property type="entry name" value="Winged helix-like DNA-binding domain superfamily/Winged helix DNA-binding domain"/>
    <property type="match status" value="1"/>
</dbReference>
<dbReference type="PANTHER" id="PTHR48111:SF40">
    <property type="entry name" value="PHOSPHATE REGULON TRANSCRIPTIONAL REGULATORY PROTEIN PHOB"/>
    <property type="match status" value="1"/>
</dbReference>
<dbReference type="GO" id="GO:0006355">
    <property type="term" value="P:regulation of DNA-templated transcription"/>
    <property type="evidence" value="ECO:0007669"/>
    <property type="project" value="InterPro"/>
</dbReference>
<feature type="DNA-binding region" description="OmpR/PhoB-type" evidence="5">
    <location>
        <begin position="132"/>
        <end position="228"/>
    </location>
</feature>
<sequence length="238" mass="26878">MICVVEDDKNIREMEVYALQSAGYEVVSASSADEFFSVLEKRVLSLLILDVMLPGKDGFAILEALRRDNRTASVPVMMVTAKTTELDKIRGLDSGADDYLTKPFGIMEFLARVRALLRRAEKRFENRESEESRRICLGKIEIDDLRHVVTVESEPVELTFKEYEVLKLLCSHPGIVFGRNQLLEKCWGIDAALESRTVDMHVKTLRKKLGSVGDYIKTVRNVGYKVESGENGEGKTEL</sequence>
<evidence type="ECO:0000256" key="3">
    <source>
        <dbReference type="ARBA" id="ARBA00023125"/>
    </source>
</evidence>
<dbReference type="GO" id="GO:0000976">
    <property type="term" value="F:transcription cis-regulatory region binding"/>
    <property type="evidence" value="ECO:0007669"/>
    <property type="project" value="TreeGrafter"/>
</dbReference>
<feature type="domain" description="Response regulatory" evidence="6">
    <location>
        <begin position="1"/>
        <end position="117"/>
    </location>
</feature>
<protein>
    <submittedName>
        <fullName evidence="8">Two-component system, OmpR family, alkaline phosphatase synthesis response regulator PhoP</fullName>
    </submittedName>
</protein>
<dbReference type="Pfam" id="PF00486">
    <property type="entry name" value="Trans_reg_C"/>
    <property type="match status" value="1"/>
</dbReference>
<proteinExistence type="predicted"/>
<dbReference type="SUPFAM" id="SSF52172">
    <property type="entry name" value="CheY-like"/>
    <property type="match status" value="1"/>
</dbReference>
<evidence type="ECO:0000256" key="4">
    <source>
        <dbReference type="PROSITE-ProRule" id="PRU00169"/>
    </source>
</evidence>
<dbReference type="GO" id="GO:0005829">
    <property type="term" value="C:cytosol"/>
    <property type="evidence" value="ECO:0007669"/>
    <property type="project" value="TreeGrafter"/>
</dbReference>
<dbReference type="Gene3D" id="3.40.50.2300">
    <property type="match status" value="1"/>
</dbReference>
<dbReference type="InterPro" id="IPR001789">
    <property type="entry name" value="Sig_transdc_resp-reg_receiver"/>
</dbReference>
<dbReference type="InterPro" id="IPR016032">
    <property type="entry name" value="Sig_transdc_resp-reg_C-effctor"/>
</dbReference>
<dbReference type="PROSITE" id="PS50110">
    <property type="entry name" value="RESPONSE_REGULATORY"/>
    <property type="match status" value="1"/>
</dbReference>
<keyword evidence="9" id="KW-1185">Reference proteome</keyword>
<keyword evidence="2" id="KW-0902">Two-component regulatory system</keyword>
<evidence type="ECO:0000256" key="5">
    <source>
        <dbReference type="PROSITE-ProRule" id="PRU01091"/>
    </source>
</evidence>
<dbReference type="PANTHER" id="PTHR48111">
    <property type="entry name" value="REGULATOR OF RPOS"/>
    <property type="match status" value="1"/>
</dbReference>
<gene>
    <name evidence="8" type="ORF">SAMN05720469_1562</name>
</gene>
<dbReference type="Proteomes" id="UP000184275">
    <property type="component" value="Unassembled WGS sequence"/>
</dbReference>
<dbReference type="InterPro" id="IPR001867">
    <property type="entry name" value="OmpR/PhoB-type_DNA-bd"/>
</dbReference>
<dbReference type="InterPro" id="IPR036388">
    <property type="entry name" value="WH-like_DNA-bd_sf"/>
</dbReference>
<evidence type="ECO:0000259" key="6">
    <source>
        <dbReference type="PROSITE" id="PS50110"/>
    </source>
</evidence>
<dbReference type="Gene3D" id="6.10.250.690">
    <property type="match status" value="1"/>
</dbReference>
<dbReference type="PROSITE" id="PS51755">
    <property type="entry name" value="OMPR_PHOB"/>
    <property type="match status" value="1"/>
</dbReference>
<dbReference type="AlphaFoldDB" id="A0A1M6ZBC4"/>